<name>A0A3D8IET5_9HELI</name>
<dbReference type="InterPro" id="IPR038756">
    <property type="entry name" value="CheX-like"/>
</dbReference>
<dbReference type="Gene3D" id="3.40.1550.10">
    <property type="entry name" value="CheC-like"/>
    <property type="match status" value="1"/>
</dbReference>
<dbReference type="InterPro" id="IPR028051">
    <property type="entry name" value="CheX-like_dom"/>
</dbReference>
<feature type="domain" description="Chemotaxis phosphatase CheX-like" evidence="2">
    <location>
        <begin position="357"/>
        <end position="450"/>
    </location>
</feature>
<dbReference type="SUPFAM" id="SSF103039">
    <property type="entry name" value="CheC-like"/>
    <property type="match status" value="1"/>
</dbReference>
<reference evidence="3 4" key="1">
    <citation type="submission" date="2018-04" db="EMBL/GenBank/DDBJ databases">
        <title>Novel Campyloabacter and Helicobacter Species and Strains.</title>
        <authorList>
            <person name="Mannion A.J."/>
            <person name="Shen Z."/>
            <person name="Fox J.G."/>
        </authorList>
    </citation>
    <scope>NUCLEOTIDE SEQUENCE [LARGE SCALE GENOMIC DNA]</scope>
    <source>
        <strain evidence="3 4">MIT 99-5101</strain>
    </source>
</reference>
<dbReference type="Proteomes" id="UP000256650">
    <property type="component" value="Unassembled WGS sequence"/>
</dbReference>
<dbReference type="RefSeq" id="WP_115551423.1">
    <property type="nucleotide sequence ID" value="NZ_CAOOSM010000007.1"/>
</dbReference>
<keyword evidence="1" id="KW-0145">Chemotaxis</keyword>
<dbReference type="EMBL" id="NXLS01000003">
    <property type="protein sequence ID" value="RDU63396.1"/>
    <property type="molecule type" value="Genomic_DNA"/>
</dbReference>
<evidence type="ECO:0000259" key="2">
    <source>
        <dbReference type="Pfam" id="PF13690"/>
    </source>
</evidence>
<dbReference type="GeneID" id="82535555"/>
<dbReference type="PANTHER" id="PTHR39452:SF1">
    <property type="entry name" value="CHEY-P PHOSPHATASE CHEX"/>
    <property type="match status" value="1"/>
</dbReference>
<dbReference type="Pfam" id="PF13690">
    <property type="entry name" value="CheX"/>
    <property type="match status" value="1"/>
</dbReference>
<evidence type="ECO:0000313" key="4">
    <source>
        <dbReference type="Proteomes" id="UP000256650"/>
    </source>
</evidence>
<protein>
    <submittedName>
        <fullName evidence="3">Chemotaxis protein CheX</fullName>
    </submittedName>
</protein>
<dbReference type="CDD" id="cd17906">
    <property type="entry name" value="CheX"/>
    <property type="match status" value="1"/>
</dbReference>
<evidence type="ECO:0000256" key="1">
    <source>
        <dbReference type="ARBA" id="ARBA00022500"/>
    </source>
</evidence>
<sequence>MRPIIKHDIAIYAPDVRLEMKEAKEICGVLISNSATIRSLALKAVYFSFEHIAQFDEGATILIAKALLAMQNKVSIAVAFVGYNDAQFPKLKSLFPNKSLPLFRTEHMANLLLGLKIPPLNQSVIYYDADGMMQTLISQELTAKGYEVICVNSGEEFMDKRRQYLDKAIYLYDIYFDITSNFIPITINNGIVIYTLYKKVDKNISLSFNIQAHNSRLREGYRVFIFDASDTKDFNLAALDFIMSLALNNTKFGACIAICGLKTPLDHSRQELCMRSNILFFDNIDKCRNDAKIRELAKVHQTSQQKSKGLTKNLVAQLPVFVNAAIETLSSLTGGEAKRTDYKVTKYNKTNEVDIMGAMITFEGDVSGIVALCFSKVLVKEASMMLLGEESQSDEELLDVISEFTNIIAGRSKAVLAENSISIGISLPKAFKNEDEIYQVLTDKQGVQINLLLNDKSLILFLAH</sequence>
<proteinExistence type="predicted"/>
<comment type="caution">
    <text evidence="3">The sequence shown here is derived from an EMBL/GenBank/DDBJ whole genome shotgun (WGS) entry which is preliminary data.</text>
</comment>
<dbReference type="GO" id="GO:0006935">
    <property type="term" value="P:chemotaxis"/>
    <property type="evidence" value="ECO:0007669"/>
    <property type="project" value="UniProtKB-KW"/>
</dbReference>
<dbReference type="OrthoDB" id="5351934at2"/>
<keyword evidence="4" id="KW-1185">Reference proteome</keyword>
<dbReference type="AlphaFoldDB" id="A0A3D8IET5"/>
<organism evidence="3 4">
    <name type="scientific">Helicobacter ganmani</name>
    <dbReference type="NCBI Taxonomy" id="60246"/>
    <lineage>
        <taxon>Bacteria</taxon>
        <taxon>Pseudomonadati</taxon>
        <taxon>Campylobacterota</taxon>
        <taxon>Epsilonproteobacteria</taxon>
        <taxon>Campylobacterales</taxon>
        <taxon>Helicobacteraceae</taxon>
        <taxon>Helicobacter</taxon>
    </lineage>
</organism>
<dbReference type="PANTHER" id="PTHR39452">
    <property type="entry name" value="CHEY-P PHOSPHATASE CHEX"/>
    <property type="match status" value="1"/>
</dbReference>
<dbReference type="InterPro" id="IPR028976">
    <property type="entry name" value="CheC-like_sf"/>
</dbReference>
<accession>A0A3D8IET5</accession>
<gene>
    <name evidence="3" type="ORF">CQA43_04555</name>
</gene>
<evidence type="ECO:0000313" key="3">
    <source>
        <dbReference type="EMBL" id="RDU63396.1"/>
    </source>
</evidence>